<organism evidence="1 2">
    <name type="scientific">Streptomyces zingiberis</name>
    <dbReference type="NCBI Taxonomy" id="2053010"/>
    <lineage>
        <taxon>Bacteria</taxon>
        <taxon>Bacillati</taxon>
        <taxon>Actinomycetota</taxon>
        <taxon>Actinomycetes</taxon>
        <taxon>Kitasatosporales</taxon>
        <taxon>Streptomycetaceae</taxon>
        <taxon>Streptomyces</taxon>
    </lineage>
</organism>
<dbReference type="RefSeq" id="WP_168103401.1">
    <property type="nucleotide sequence ID" value="NZ_JAATEN010000017.1"/>
</dbReference>
<dbReference type="EMBL" id="JAATEN010000017">
    <property type="protein sequence ID" value="NJQ02776.1"/>
    <property type="molecule type" value="Genomic_DNA"/>
</dbReference>
<name>A0ABX1BYL9_9ACTN</name>
<dbReference type="InterPro" id="IPR025850">
    <property type="entry name" value="SUKH-3"/>
</dbReference>
<proteinExistence type="predicted"/>
<gene>
    <name evidence="1" type="ORF">HCK00_20090</name>
</gene>
<protein>
    <submittedName>
        <fullName evidence="1">SUKH-3 domain containing protein</fullName>
    </submittedName>
</protein>
<dbReference type="Proteomes" id="UP000695264">
    <property type="component" value="Unassembled WGS sequence"/>
</dbReference>
<dbReference type="Pfam" id="PF14433">
    <property type="entry name" value="SUKH-3"/>
    <property type="match status" value="1"/>
</dbReference>
<keyword evidence="2" id="KW-1185">Reference proteome</keyword>
<comment type="caution">
    <text evidence="1">The sequence shown here is derived from an EMBL/GenBank/DDBJ whole genome shotgun (WGS) entry which is preliminary data.</text>
</comment>
<evidence type="ECO:0000313" key="1">
    <source>
        <dbReference type="EMBL" id="NJQ02776.1"/>
    </source>
</evidence>
<reference evidence="1 2" key="1">
    <citation type="submission" date="2020-03" db="EMBL/GenBank/DDBJ databases">
        <title>WGS of actinomycetes isolated from Thailand.</title>
        <authorList>
            <person name="Thawai C."/>
        </authorList>
    </citation>
    <scope>NUCLEOTIDE SEQUENCE [LARGE SCALE GENOMIC DNA]</scope>
    <source>
        <strain evidence="1 2">PLAI 1-29</strain>
    </source>
</reference>
<accession>A0ABX1BYL9</accession>
<evidence type="ECO:0000313" key="2">
    <source>
        <dbReference type="Proteomes" id="UP000695264"/>
    </source>
</evidence>
<sequence length="175" mass="18577">MRAFDRTASDRFPVAVEAALRESGWHPGRWDIRQAEVWADGLRAHESPGGHRHRVFPAAVEVWAEFGGLRIAGPGPGRQLAPTPFLVDPLCGLHLARTLSDLGRALGTEICPLGEESPEPGADAPGGGRVVAVDPEGRVYGLDHTGDWFLGHSIDAALVTLVTGGLPERLTIDAG</sequence>